<dbReference type="STRING" id="1249552.PS2015_306"/>
<gene>
    <name evidence="3" type="ORF">PS2015_306</name>
</gene>
<protein>
    <submittedName>
        <fullName evidence="3">Glucosyltransferase I RfaG</fullName>
    </submittedName>
</protein>
<dbReference type="Proteomes" id="UP000065641">
    <property type="component" value="Chromosome"/>
</dbReference>
<proteinExistence type="predicted"/>
<accession>A0A0S2KA31</accession>
<reference evidence="3 4" key="1">
    <citation type="submission" date="2015-11" db="EMBL/GenBank/DDBJ databases">
        <authorList>
            <person name="Zhang Y."/>
            <person name="Guo Z."/>
        </authorList>
    </citation>
    <scope>NUCLEOTIDE SEQUENCE [LARGE SCALE GENOMIC DNA]</scope>
    <source>
        <strain evidence="3 4">KCTC 32221</strain>
    </source>
</reference>
<dbReference type="RefSeq" id="WP_058020507.1">
    <property type="nucleotide sequence ID" value="NZ_CP013189.1"/>
</dbReference>
<sequence length="382" mass="43191">MNIAMLIYHYFPYGGQQRDFLKIINACSAAGHQVDVYCLKWQGDKPPAGVRVHIVPVSALSRHVLYQRYTEWTQSALRKSPPDVVMGFSKMPGLDIYFAADPCFAARMQSEQRYLSRVLPRYRHFMAYERSVFAPGSKTQVLLLSPQQQQDFLQYYPQCTERLHMLSPGISRDRCPDGDIVLHRESQRQRLLSELQSAEHSLLILQIGSGFRVKGVDRSIRALASLPDELGRRALLLLVGQDKPDRYKRLAAKLGVAERIRFLGGRDDVPMFLAGSDLLLHPAYHESAGYTILEAIINGLPVLTTDTCGFAYHVRQAGAGLVSPSPFSQRDLNARLHEMLISSDREKWRQNGLQYANKVELFGMAEQALMIIEQTARSLRSA</sequence>
<dbReference type="AlphaFoldDB" id="A0A0S2KA31"/>
<dbReference type="PANTHER" id="PTHR12526">
    <property type="entry name" value="GLYCOSYLTRANSFERASE"/>
    <property type="match status" value="1"/>
</dbReference>
<dbReference type="Pfam" id="PF13579">
    <property type="entry name" value="Glyco_trans_4_4"/>
    <property type="match status" value="1"/>
</dbReference>
<dbReference type="SUPFAM" id="SSF53756">
    <property type="entry name" value="UDP-Glycosyltransferase/glycogen phosphorylase"/>
    <property type="match status" value="1"/>
</dbReference>
<keyword evidence="3" id="KW-0808">Transferase</keyword>
<evidence type="ECO:0000259" key="2">
    <source>
        <dbReference type="Pfam" id="PF13579"/>
    </source>
</evidence>
<dbReference type="InterPro" id="IPR028098">
    <property type="entry name" value="Glyco_trans_4-like_N"/>
</dbReference>
<feature type="domain" description="Glycosyltransferase subfamily 4-like N-terminal" evidence="2">
    <location>
        <begin position="14"/>
        <end position="94"/>
    </location>
</feature>
<dbReference type="GO" id="GO:0016757">
    <property type="term" value="F:glycosyltransferase activity"/>
    <property type="evidence" value="ECO:0007669"/>
    <property type="project" value="InterPro"/>
</dbReference>
<dbReference type="KEGG" id="pspi:PS2015_306"/>
<dbReference type="CDD" id="cd03801">
    <property type="entry name" value="GT4_PimA-like"/>
    <property type="match status" value="1"/>
</dbReference>
<name>A0A0S2KA31_9GAMM</name>
<evidence type="ECO:0000313" key="4">
    <source>
        <dbReference type="Proteomes" id="UP000065641"/>
    </source>
</evidence>
<dbReference type="GO" id="GO:1901135">
    <property type="term" value="P:carbohydrate derivative metabolic process"/>
    <property type="evidence" value="ECO:0007669"/>
    <property type="project" value="UniProtKB-ARBA"/>
</dbReference>
<evidence type="ECO:0000313" key="3">
    <source>
        <dbReference type="EMBL" id="ALO44997.1"/>
    </source>
</evidence>
<dbReference type="Gene3D" id="3.40.50.2000">
    <property type="entry name" value="Glycogen Phosphorylase B"/>
    <property type="match status" value="2"/>
</dbReference>
<organism evidence="3 4">
    <name type="scientific">Pseudohongiella spirulinae</name>
    <dbReference type="NCBI Taxonomy" id="1249552"/>
    <lineage>
        <taxon>Bacteria</taxon>
        <taxon>Pseudomonadati</taxon>
        <taxon>Pseudomonadota</taxon>
        <taxon>Gammaproteobacteria</taxon>
        <taxon>Pseudomonadales</taxon>
        <taxon>Pseudohongiellaceae</taxon>
        <taxon>Pseudohongiella</taxon>
    </lineage>
</organism>
<feature type="domain" description="Glycosyl transferase family 1" evidence="1">
    <location>
        <begin position="193"/>
        <end position="352"/>
    </location>
</feature>
<dbReference type="OrthoDB" id="9802524at2"/>
<evidence type="ECO:0000259" key="1">
    <source>
        <dbReference type="Pfam" id="PF00534"/>
    </source>
</evidence>
<dbReference type="EMBL" id="CP013189">
    <property type="protein sequence ID" value="ALO44997.1"/>
    <property type="molecule type" value="Genomic_DNA"/>
</dbReference>
<keyword evidence="4" id="KW-1185">Reference proteome</keyword>
<dbReference type="InterPro" id="IPR001296">
    <property type="entry name" value="Glyco_trans_1"/>
</dbReference>
<dbReference type="Pfam" id="PF00534">
    <property type="entry name" value="Glycos_transf_1"/>
    <property type="match status" value="1"/>
</dbReference>
<dbReference type="PANTHER" id="PTHR12526:SF641">
    <property type="entry name" value="LIPOPOLYSACCHARIDE CORE BIOSYNTHESIS PROTEIN RFAG"/>
    <property type="match status" value="1"/>
</dbReference>